<keyword evidence="2" id="KW-0378">Hydrolase</keyword>
<reference evidence="2 3" key="1">
    <citation type="submission" date="2019-12" db="EMBL/GenBank/DDBJ databases">
        <title>complete genome sequences of Acinetobacter pittii str. WP2-W18-ESBL-11 isolated from wastewater treatment plant effluent.</title>
        <authorList>
            <person name="Sekizuka T."/>
            <person name="Itokawa K."/>
            <person name="Yatsu K."/>
            <person name="Inamine Y."/>
            <person name="Kuroda M."/>
        </authorList>
    </citation>
    <scope>NUCLEOTIDE SEQUENCE [LARGE SCALE GENOMIC DNA]</scope>
    <source>
        <strain evidence="2 3">WP2-W18-ESBL-11</strain>
    </source>
</reference>
<dbReference type="PANTHER" id="PTHR11895:SF151">
    <property type="entry name" value="GLUTAMYL-TRNA(GLN) AMIDOTRANSFERASE SUBUNIT A"/>
    <property type="match status" value="1"/>
</dbReference>
<dbReference type="GO" id="GO:0016787">
    <property type="term" value="F:hydrolase activity"/>
    <property type="evidence" value="ECO:0007669"/>
    <property type="project" value="UniProtKB-KW"/>
</dbReference>
<dbReference type="NCBIfam" id="NF005688">
    <property type="entry name" value="PRK07488.1"/>
    <property type="match status" value="1"/>
</dbReference>
<feature type="domain" description="Amidase" evidence="1">
    <location>
        <begin position="37"/>
        <end position="471"/>
    </location>
</feature>
<dbReference type="SUPFAM" id="SSF75304">
    <property type="entry name" value="Amidase signature (AS) enzymes"/>
    <property type="match status" value="1"/>
</dbReference>
<sequence>MSNAVEKNNWIELQDLANASVDVITKLIHERKISCEELVHHYFDTIEKQQSLNVFISTDKASAIQQAQYWDEYLLSGKPYPALMGILIAVKDNIHVAGFPNSAGTPALADFKPQSSALIIQKLIDHGAIIVGKTNMHELAFGVTGYNTAMHIEGVVGTRNAVNPLHIAGGSSSGSAAAVAAGMVPISIGTDTGASIRLPSALNGCVGFRPTVGRYSQESITPISHTRDTAGPIAHTVSDIILIDQLITQEPKKEPLQPHQIRLGINRYFWNHLDEDVHEQAHIALELLKDAGVEIIPVDMPNLEQLNHAISFPVVIYEGKYDLIQYLKDHHVNLTLEDVIDQISSPDVQAIFKQNILPQLIQDQTGQLVPVLPFYEKAISEARPQLLELYQNTFKAHNLHALLFPTSPIVAPLANEQSNSIENFQTLIRNTDPGSNIGLPGLSLPIGKGAKSKLPAGLEIDGLPHQDSEILAIGMTLEEIFKVLNK</sequence>
<dbReference type="Proteomes" id="UP000515758">
    <property type="component" value="Chromosome"/>
</dbReference>
<accession>A0A6S4VAC0</accession>
<evidence type="ECO:0000259" key="1">
    <source>
        <dbReference type="Pfam" id="PF01425"/>
    </source>
</evidence>
<dbReference type="EMBL" id="AP021936">
    <property type="protein sequence ID" value="BBQ48777.1"/>
    <property type="molecule type" value="Genomic_DNA"/>
</dbReference>
<dbReference type="InterPro" id="IPR023631">
    <property type="entry name" value="Amidase_dom"/>
</dbReference>
<gene>
    <name evidence="2" type="ORF">WP2W18E11_17750</name>
</gene>
<evidence type="ECO:0000313" key="2">
    <source>
        <dbReference type="EMBL" id="BBQ48777.1"/>
    </source>
</evidence>
<dbReference type="PANTHER" id="PTHR11895">
    <property type="entry name" value="TRANSAMIDASE"/>
    <property type="match status" value="1"/>
</dbReference>
<dbReference type="RefSeq" id="WP_182918033.1">
    <property type="nucleotide sequence ID" value="NZ_AP021936.1"/>
</dbReference>
<dbReference type="Gene3D" id="3.90.1300.10">
    <property type="entry name" value="Amidase signature (AS) domain"/>
    <property type="match status" value="1"/>
</dbReference>
<dbReference type="PROSITE" id="PS00571">
    <property type="entry name" value="AMIDASES"/>
    <property type="match status" value="1"/>
</dbReference>
<dbReference type="Pfam" id="PF01425">
    <property type="entry name" value="Amidase"/>
    <property type="match status" value="1"/>
</dbReference>
<dbReference type="InterPro" id="IPR020556">
    <property type="entry name" value="Amidase_CS"/>
</dbReference>
<dbReference type="InterPro" id="IPR036928">
    <property type="entry name" value="AS_sf"/>
</dbReference>
<dbReference type="AlphaFoldDB" id="A0A6S4VAC0"/>
<protein>
    <submittedName>
        <fullName evidence="2">Hydrolase</fullName>
    </submittedName>
</protein>
<evidence type="ECO:0000313" key="3">
    <source>
        <dbReference type="Proteomes" id="UP000515758"/>
    </source>
</evidence>
<dbReference type="InterPro" id="IPR000120">
    <property type="entry name" value="Amidase"/>
</dbReference>
<proteinExistence type="predicted"/>
<name>A0A6S4VAC0_ACIPI</name>
<organism evidence="2 3">
    <name type="scientific">Acinetobacter pittii</name>
    <name type="common">Acinetobacter genomosp. 3</name>
    <dbReference type="NCBI Taxonomy" id="48296"/>
    <lineage>
        <taxon>Bacteria</taxon>
        <taxon>Pseudomonadati</taxon>
        <taxon>Pseudomonadota</taxon>
        <taxon>Gammaproteobacteria</taxon>
        <taxon>Moraxellales</taxon>
        <taxon>Moraxellaceae</taxon>
        <taxon>Acinetobacter</taxon>
        <taxon>Acinetobacter calcoaceticus/baumannii complex</taxon>
    </lineage>
</organism>